<proteinExistence type="inferred from homology"/>
<comment type="similarity">
    <text evidence="1 13">Belongs to the ATPase B chain family.</text>
</comment>
<evidence type="ECO:0000256" key="11">
    <source>
        <dbReference type="ARBA" id="ARBA00025614"/>
    </source>
</evidence>
<dbReference type="EMBL" id="CP003364">
    <property type="protein sequence ID" value="AGA26376.1"/>
    <property type="molecule type" value="Genomic_DNA"/>
</dbReference>
<evidence type="ECO:0000256" key="8">
    <source>
        <dbReference type="ARBA" id="ARBA00023136"/>
    </source>
</evidence>
<dbReference type="InterPro" id="IPR002146">
    <property type="entry name" value="ATP_synth_b/b'su_bac/chlpt"/>
</dbReference>
<dbReference type="Proteomes" id="UP000010798">
    <property type="component" value="Chromosome"/>
</dbReference>
<keyword evidence="7 13" id="KW-0406">Ion transport</keyword>
<keyword evidence="8 13" id="KW-0472">Membrane</keyword>
<feature type="coiled-coil region" evidence="14">
    <location>
        <begin position="45"/>
        <end position="112"/>
    </location>
</feature>
<dbReference type="KEGG" id="saci:Sinac_2029"/>
<dbReference type="PANTHER" id="PTHR33445">
    <property type="entry name" value="ATP SYNTHASE SUBUNIT B', CHLOROPLASTIC"/>
    <property type="match status" value="1"/>
</dbReference>
<evidence type="ECO:0000256" key="13">
    <source>
        <dbReference type="HAMAP-Rule" id="MF_01398"/>
    </source>
</evidence>
<evidence type="ECO:0000256" key="10">
    <source>
        <dbReference type="ARBA" id="ARBA00025198"/>
    </source>
</evidence>
<evidence type="ECO:0000256" key="1">
    <source>
        <dbReference type="ARBA" id="ARBA00005513"/>
    </source>
</evidence>
<keyword evidence="17" id="KW-1185">Reference proteome</keyword>
<dbReference type="OrthoDB" id="282095at2"/>
<keyword evidence="5 13" id="KW-0375">Hydrogen ion transport</keyword>
<dbReference type="InterPro" id="IPR017707">
    <property type="entry name" value="Alt_ATP_synth_F0_bsu"/>
</dbReference>
<keyword evidence="2 13" id="KW-0813">Transport</keyword>
<evidence type="ECO:0000256" key="15">
    <source>
        <dbReference type="SAM" id="MobiDB-lite"/>
    </source>
</evidence>
<name>L0DCL7_SINAD</name>
<feature type="compositionally biased region" description="Basic and acidic residues" evidence="15">
    <location>
        <begin position="249"/>
        <end position="269"/>
    </location>
</feature>
<gene>
    <name evidence="13" type="primary">atpF</name>
    <name evidence="16" type="ordered locus">Sinac_2029</name>
</gene>
<keyword evidence="4 13" id="KW-0812">Transmembrane</keyword>
<dbReference type="HAMAP" id="MF_01398">
    <property type="entry name" value="ATP_synth_b_bprime"/>
    <property type="match status" value="1"/>
</dbReference>
<dbReference type="PANTHER" id="PTHR33445:SF2">
    <property type="entry name" value="ATP SYNTHASE SUBUNIT B', CHLOROPLASTIC"/>
    <property type="match status" value="1"/>
</dbReference>
<keyword evidence="14" id="KW-0175">Coiled coil</keyword>
<dbReference type="NCBIfam" id="TIGR03321">
    <property type="entry name" value="alt_F1F0_F0_B"/>
    <property type="match status" value="1"/>
</dbReference>
<evidence type="ECO:0000313" key="16">
    <source>
        <dbReference type="EMBL" id="AGA26376.1"/>
    </source>
</evidence>
<evidence type="ECO:0000256" key="4">
    <source>
        <dbReference type="ARBA" id="ARBA00022692"/>
    </source>
</evidence>
<dbReference type="GO" id="GO:0045259">
    <property type="term" value="C:proton-transporting ATP synthase complex"/>
    <property type="evidence" value="ECO:0007669"/>
    <property type="project" value="UniProtKB-KW"/>
</dbReference>
<dbReference type="CDD" id="cd06503">
    <property type="entry name" value="ATP-synt_Fo_b"/>
    <property type="match status" value="1"/>
</dbReference>
<dbReference type="GO" id="GO:0005886">
    <property type="term" value="C:plasma membrane"/>
    <property type="evidence" value="ECO:0007669"/>
    <property type="project" value="UniProtKB-SubCell"/>
</dbReference>
<evidence type="ECO:0000313" key="17">
    <source>
        <dbReference type="Proteomes" id="UP000010798"/>
    </source>
</evidence>
<dbReference type="AlphaFoldDB" id="L0DCL7"/>
<accession>L0DCL7</accession>
<dbReference type="Pfam" id="PF00430">
    <property type="entry name" value="ATP-synt_B"/>
    <property type="match status" value="1"/>
</dbReference>
<evidence type="ECO:0000256" key="2">
    <source>
        <dbReference type="ARBA" id="ARBA00022448"/>
    </source>
</evidence>
<keyword evidence="13" id="KW-0997">Cell inner membrane</keyword>
<dbReference type="GO" id="GO:0046961">
    <property type="term" value="F:proton-transporting ATPase activity, rotational mechanism"/>
    <property type="evidence" value="ECO:0007669"/>
    <property type="project" value="TreeGrafter"/>
</dbReference>
<dbReference type="InterPro" id="IPR050059">
    <property type="entry name" value="ATP_synthase_B_chain"/>
</dbReference>
<feature type="transmembrane region" description="Helical" evidence="13">
    <location>
        <begin position="6"/>
        <end position="22"/>
    </location>
</feature>
<dbReference type="STRING" id="886293.Sinac_2029"/>
<evidence type="ECO:0000256" key="12">
    <source>
        <dbReference type="ARBA" id="ARBA00037847"/>
    </source>
</evidence>
<dbReference type="eggNOG" id="COG0711">
    <property type="taxonomic scope" value="Bacteria"/>
</dbReference>
<dbReference type="GO" id="GO:0012505">
    <property type="term" value="C:endomembrane system"/>
    <property type="evidence" value="ECO:0007669"/>
    <property type="project" value="UniProtKB-SubCell"/>
</dbReference>
<sequence>MLINWFTVVAQAINFLILVWLLKRFLYKPILHAIDEREKGIATVLAEAEAKKTEAQKERDDFQHKNEAFDQERASLLKKATEDASAERQQLLDEARKDADSLRAKRQAALRAEQLNLSQDLSRWTQKQVFAITRKTLTDLAGASLEERMGDVFVQRVRALTGAAKEQLETAFETSNHTVSVHSAFDLAPAQQSAIESAVKETFAPDAHVQFETSSALVSGIELSINGYKIAWSIADYLATLEKSAGELLHEDAKPEPKPDAKEKPEAGTKSKSGLTAETKCEPKRTPEPVPSAPKADH</sequence>
<dbReference type="RefSeq" id="WP_015245543.1">
    <property type="nucleotide sequence ID" value="NC_019892.1"/>
</dbReference>
<comment type="subcellular location">
    <subcellularLocation>
        <location evidence="13">Cell inner membrane</location>
        <topology evidence="13">Single-pass membrane protein</topology>
    </subcellularLocation>
    <subcellularLocation>
        <location evidence="12">Endomembrane system</location>
        <topology evidence="12">Single-pass membrane protein</topology>
    </subcellularLocation>
</comment>
<protein>
    <recommendedName>
        <fullName evidence="13">ATP synthase subunit b</fullName>
    </recommendedName>
    <alternativeName>
        <fullName evidence="13">ATP synthase F(0) sector subunit b</fullName>
    </alternativeName>
    <alternativeName>
        <fullName evidence="13">ATPase subunit I</fullName>
    </alternativeName>
    <alternativeName>
        <fullName evidence="13">F-type ATPase subunit b</fullName>
        <shortName evidence="13">F-ATPase subunit b</shortName>
    </alternativeName>
</protein>
<keyword evidence="9 13" id="KW-0066">ATP synthesis</keyword>
<evidence type="ECO:0000256" key="6">
    <source>
        <dbReference type="ARBA" id="ARBA00022989"/>
    </source>
</evidence>
<comment type="function">
    <text evidence="11">Component of the F(0) channel, it forms part of the peripheral stalk, linking F(1) to F(0). The b'-subunit is a diverged and duplicated form of b found in plants and photosynthetic bacteria.</text>
</comment>
<organism evidence="16 17">
    <name type="scientific">Singulisphaera acidiphila (strain ATCC BAA-1392 / DSM 18658 / VKM B-2454 / MOB10)</name>
    <dbReference type="NCBI Taxonomy" id="886293"/>
    <lineage>
        <taxon>Bacteria</taxon>
        <taxon>Pseudomonadati</taxon>
        <taxon>Planctomycetota</taxon>
        <taxon>Planctomycetia</taxon>
        <taxon>Isosphaerales</taxon>
        <taxon>Isosphaeraceae</taxon>
        <taxon>Singulisphaera</taxon>
    </lineage>
</organism>
<dbReference type="GO" id="GO:0046933">
    <property type="term" value="F:proton-transporting ATP synthase activity, rotational mechanism"/>
    <property type="evidence" value="ECO:0007669"/>
    <property type="project" value="UniProtKB-UniRule"/>
</dbReference>
<reference evidence="16 17" key="1">
    <citation type="submission" date="2012-02" db="EMBL/GenBank/DDBJ databases">
        <title>Complete sequence of chromosome of Singulisphaera acidiphila DSM 18658.</title>
        <authorList>
            <consortium name="US DOE Joint Genome Institute (JGI-PGF)"/>
            <person name="Lucas S."/>
            <person name="Copeland A."/>
            <person name="Lapidus A."/>
            <person name="Glavina del Rio T."/>
            <person name="Dalin E."/>
            <person name="Tice H."/>
            <person name="Bruce D."/>
            <person name="Goodwin L."/>
            <person name="Pitluck S."/>
            <person name="Peters L."/>
            <person name="Ovchinnikova G."/>
            <person name="Chertkov O."/>
            <person name="Kyrpides N."/>
            <person name="Mavromatis K."/>
            <person name="Ivanova N."/>
            <person name="Brettin T."/>
            <person name="Detter J.C."/>
            <person name="Han C."/>
            <person name="Larimer F."/>
            <person name="Land M."/>
            <person name="Hauser L."/>
            <person name="Markowitz V."/>
            <person name="Cheng J.-F."/>
            <person name="Hugenholtz P."/>
            <person name="Woyke T."/>
            <person name="Wu D."/>
            <person name="Tindall B."/>
            <person name="Pomrenke H."/>
            <person name="Brambilla E."/>
            <person name="Klenk H.-P."/>
            <person name="Eisen J.A."/>
        </authorList>
    </citation>
    <scope>NUCLEOTIDE SEQUENCE [LARGE SCALE GENOMIC DNA]</scope>
    <source>
        <strain evidence="17">ATCC BAA-1392 / DSM 18658 / VKM B-2454 / MOB10</strain>
    </source>
</reference>
<keyword evidence="6 13" id="KW-1133">Transmembrane helix</keyword>
<evidence type="ECO:0000256" key="9">
    <source>
        <dbReference type="ARBA" id="ARBA00023310"/>
    </source>
</evidence>
<evidence type="ECO:0000256" key="7">
    <source>
        <dbReference type="ARBA" id="ARBA00023065"/>
    </source>
</evidence>
<feature type="region of interest" description="Disordered" evidence="15">
    <location>
        <begin position="249"/>
        <end position="298"/>
    </location>
</feature>
<dbReference type="HOGENOM" id="CLU_070737_0_0_0"/>
<evidence type="ECO:0000256" key="14">
    <source>
        <dbReference type="SAM" id="Coils"/>
    </source>
</evidence>
<comment type="function">
    <text evidence="10 13">F(1)F(0) ATP synthase produces ATP from ADP in the presence of a proton or sodium gradient. F-type ATPases consist of two structural domains, F(1) containing the extramembraneous catalytic core and F(0) containing the membrane proton channel, linked together by a central stalk and a peripheral stalk. During catalysis, ATP synthesis in the catalytic domain of F(1) is coupled via a rotary mechanism of the central stalk subunits to proton translocation.</text>
</comment>
<evidence type="ECO:0000256" key="5">
    <source>
        <dbReference type="ARBA" id="ARBA00022781"/>
    </source>
</evidence>
<evidence type="ECO:0000256" key="3">
    <source>
        <dbReference type="ARBA" id="ARBA00022547"/>
    </source>
</evidence>
<keyword evidence="3 13" id="KW-0138">CF(0)</keyword>
<keyword evidence="13" id="KW-1003">Cell membrane</keyword>
<comment type="subunit">
    <text evidence="13">F-type ATPases have 2 components, F(1) - the catalytic core - and F(0) - the membrane proton channel. F(1) has five subunits: alpha(3), beta(3), gamma(1), delta(1), epsilon(1). F(0) has three main subunits: a(1), b(2) and c(10-14). The alpha and beta chains form an alternating ring which encloses part of the gamma chain. F(1) is attached to F(0) by a central stalk formed by the gamma and epsilon chains, while a peripheral stalk is formed by the delta and b chains.</text>
</comment>